<comment type="caution">
    <text evidence="1">The sequence shown here is derived from an EMBL/GenBank/DDBJ whole genome shotgun (WGS) entry which is preliminary data.</text>
</comment>
<sequence length="75" mass="8807">MNTQNNNQESKHGKKSFYWEMKSSSVNYVYGFYGKNRYQQALAVLKSKSQVKRLPLQSPNLLANFRTYPELNRVS</sequence>
<evidence type="ECO:0000313" key="1">
    <source>
        <dbReference type="EMBL" id="KAI0495700.1"/>
    </source>
</evidence>
<gene>
    <name evidence="1" type="ORF">KFK09_022003</name>
</gene>
<proteinExistence type="predicted"/>
<keyword evidence="2" id="KW-1185">Reference proteome</keyword>
<protein>
    <submittedName>
        <fullName evidence="1">Uncharacterized protein</fullName>
    </submittedName>
</protein>
<dbReference type="Proteomes" id="UP000829196">
    <property type="component" value="Unassembled WGS sequence"/>
</dbReference>
<reference evidence="1" key="1">
    <citation type="journal article" date="2022" name="Front. Genet.">
        <title>Chromosome-Scale Assembly of the Dendrobium nobile Genome Provides Insights Into the Molecular Mechanism of the Biosynthesis of the Medicinal Active Ingredient of Dendrobium.</title>
        <authorList>
            <person name="Xu Q."/>
            <person name="Niu S.-C."/>
            <person name="Li K.-L."/>
            <person name="Zheng P.-J."/>
            <person name="Zhang X.-J."/>
            <person name="Jia Y."/>
            <person name="Liu Y."/>
            <person name="Niu Y.-X."/>
            <person name="Yu L.-H."/>
            <person name="Chen D.-F."/>
            <person name="Zhang G.-Q."/>
        </authorList>
    </citation>
    <scope>NUCLEOTIDE SEQUENCE</scope>
    <source>
        <tissue evidence="1">Leaf</tissue>
    </source>
</reference>
<dbReference type="AlphaFoldDB" id="A0A8T3AHU6"/>
<accession>A0A8T3AHU6</accession>
<organism evidence="1 2">
    <name type="scientific">Dendrobium nobile</name>
    <name type="common">Orchid</name>
    <dbReference type="NCBI Taxonomy" id="94219"/>
    <lineage>
        <taxon>Eukaryota</taxon>
        <taxon>Viridiplantae</taxon>
        <taxon>Streptophyta</taxon>
        <taxon>Embryophyta</taxon>
        <taxon>Tracheophyta</taxon>
        <taxon>Spermatophyta</taxon>
        <taxon>Magnoliopsida</taxon>
        <taxon>Liliopsida</taxon>
        <taxon>Asparagales</taxon>
        <taxon>Orchidaceae</taxon>
        <taxon>Epidendroideae</taxon>
        <taxon>Malaxideae</taxon>
        <taxon>Dendrobiinae</taxon>
        <taxon>Dendrobium</taxon>
    </lineage>
</organism>
<evidence type="ECO:0000313" key="2">
    <source>
        <dbReference type="Proteomes" id="UP000829196"/>
    </source>
</evidence>
<dbReference type="EMBL" id="JAGYWB010000016">
    <property type="protein sequence ID" value="KAI0495700.1"/>
    <property type="molecule type" value="Genomic_DNA"/>
</dbReference>
<name>A0A8T3AHU6_DENNO</name>